<comment type="subcellular location">
    <subcellularLocation>
        <location evidence="1">Membrane</location>
        <topology evidence="1">Multi-pass membrane protein</topology>
    </subcellularLocation>
</comment>
<evidence type="ECO:0000256" key="2">
    <source>
        <dbReference type="ARBA" id="ARBA00022692"/>
    </source>
</evidence>
<evidence type="ECO:0000256" key="3">
    <source>
        <dbReference type="ARBA" id="ARBA00022989"/>
    </source>
</evidence>
<dbReference type="RefSeq" id="WP_191142298.1">
    <property type="nucleotide sequence ID" value="NZ_JACXAH010000016.1"/>
</dbReference>
<dbReference type="GO" id="GO:0016020">
    <property type="term" value="C:membrane"/>
    <property type="evidence" value="ECO:0007669"/>
    <property type="project" value="UniProtKB-SubCell"/>
</dbReference>
<feature type="transmembrane region" description="Helical" evidence="5">
    <location>
        <begin position="69"/>
        <end position="89"/>
    </location>
</feature>
<dbReference type="Proteomes" id="UP000661691">
    <property type="component" value="Unassembled WGS sequence"/>
</dbReference>
<feature type="transmembrane region" description="Helical" evidence="5">
    <location>
        <begin position="43"/>
        <end position="62"/>
    </location>
</feature>
<protein>
    <submittedName>
        <fullName evidence="6">DoxX family protein</fullName>
    </submittedName>
</protein>
<evidence type="ECO:0000313" key="7">
    <source>
        <dbReference type="Proteomes" id="UP000661691"/>
    </source>
</evidence>
<dbReference type="EMBL" id="JACXAH010000016">
    <property type="protein sequence ID" value="MBD1373064.1"/>
    <property type="molecule type" value="Genomic_DNA"/>
</dbReference>
<sequence>MKIAVKGIQALVGLAFIFFGSMPLLNAEALAGQMDQFGLPVWFMYITGVLEIIGGIGLLAGLWKHKYGLWGAGLLAVIMVGAIGVHILAGDGLTKTFPAILFLLLTLFIGYGQRFTK</sequence>
<accession>A0A926RV17</accession>
<evidence type="ECO:0000256" key="1">
    <source>
        <dbReference type="ARBA" id="ARBA00004141"/>
    </source>
</evidence>
<dbReference type="AlphaFoldDB" id="A0A926RV17"/>
<dbReference type="Pfam" id="PF13564">
    <property type="entry name" value="DoxX_2"/>
    <property type="match status" value="1"/>
</dbReference>
<reference evidence="6" key="1">
    <citation type="submission" date="2020-09" db="EMBL/GenBank/DDBJ databases">
        <title>A novel bacterium of genus Hazenella, isolated from South China Sea.</title>
        <authorList>
            <person name="Huang H."/>
            <person name="Mo K."/>
            <person name="Hu Y."/>
        </authorList>
    </citation>
    <scope>NUCLEOTIDE SEQUENCE</scope>
    <source>
        <strain evidence="6">IB182357</strain>
    </source>
</reference>
<keyword evidence="4 5" id="KW-0472">Membrane</keyword>
<feature type="transmembrane region" description="Helical" evidence="5">
    <location>
        <begin position="95"/>
        <end position="112"/>
    </location>
</feature>
<keyword evidence="7" id="KW-1185">Reference proteome</keyword>
<proteinExistence type="predicted"/>
<comment type="caution">
    <text evidence="6">The sequence shown here is derived from an EMBL/GenBank/DDBJ whole genome shotgun (WGS) entry which is preliminary data.</text>
</comment>
<keyword evidence="2 5" id="KW-0812">Transmembrane</keyword>
<organism evidence="6 7">
    <name type="scientific">Polycladospora coralii</name>
    <dbReference type="NCBI Taxonomy" id="2771432"/>
    <lineage>
        <taxon>Bacteria</taxon>
        <taxon>Bacillati</taxon>
        <taxon>Bacillota</taxon>
        <taxon>Bacilli</taxon>
        <taxon>Bacillales</taxon>
        <taxon>Thermoactinomycetaceae</taxon>
        <taxon>Polycladospora</taxon>
    </lineage>
</organism>
<dbReference type="InterPro" id="IPR032808">
    <property type="entry name" value="DoxX"/>
</dbReference>
<gene>
    <name evidence="6" type="ORF">IC620_11940</name>
</gene>
<evidence type="ECO:0000256" key="5">
    <source>
        <dbReference type="SAM" id="Phobius"/>
    </source>
</evidence>
<evidence type="ECO:0000256" key="4">
    <source>
        <dbReference type="ARBA" id="ARBA00023136"/>
    </source>
</evidence>
<evidence type="ECO:0000313" key="6">
    <source>
        <dbReference type="EMBL" id="MBD1373064.1"/>
    </source>
</evidence>
<name>A0A926RV17_9BACL</name>
<keyword evidence="3 5" id="KW-1133">Transmembrane helix</keyword>